<comment type="similarity">
    <text evidence="2">Belongs to the bacterial solute-binding protein SsuA/TauA family.</text>
</comment>
<dbReference type="InterPro" id="IPR006311">
    <property type="entry name" value="TAT_signal"/>
</dbReference>
<evidence type="ECO:0000313" key="6">
    <source>
        <dbReference type="EMBL" id="MDC7692854.1"/>
    </source>
</evidence>
<dbReference type="EMBL" id="JAQQKW010000001">
    <property type="protein sequence ID" value="MDC7692854.1"/>
    <property type="molecule type" value="Genomic_DNA"/>
</dbReference>
<evidence type="ECO:0000259" key="5">
    <source>
        <dbReference type="Pfam" id="PF09084"/>
    </source>
</evidence>
<dbReference type="PANTHER" id="PTHR30024">
    <property type="entry name" value="ALIPHATIC SULFONATES-BINDING PROTEIN-RELATED"/>
    <property type="match status" value="1"/>
</dbReference>
<dbReference type="PROSITE" id="PS51318">
    <property type="entry name" value="TAT"/>
    <property type="match status" value="1"/>
</dbReference>
<dbReference type="RefSeq" id="WP_272739639.1">
    <property type="nucleotide sequence ID" value="NZ_JAQQKW010000001.1"/>
</dbReference>
<dbReference type="Proteomes" id="UP001216595">
    <property type="component" value="Unassembled WGS sequence"/>
</dbReference>
<keyword evidence="7" id="KW-1185">Reference proteome</keyword>
<keyword evidence="3 4" id="KW-0732">Signal</keyword>
<dbReference type="InterPro" id="IPR017793">
    <property type="entry name" value="ABC_transptr_urea-assoc_sub-bd"/>
</dbReference>
<sequence length="363" mass="38187">MTISRRIILAGLLATTSAVSLAACSKPKEAPKKATGKTEFTIGWSIYAGWMPWPYAAQAGIVKKWADKYGLTINILQINDYVESVNQFTAGKLDGVTVASMDALTIPAAGGKDTTAVIVGDYSNGNDGIVAKSAKTVADLKGARVNLVELSVSHYLLARALESAGLKMTDVKTVNTSDADIVGAYASADVQNVATWNPQLGELKKTKGTTLIFDSSKIPGEILDLLVVDTALLAATPDLGKALTGIWYETLALMAAKTPQGAAARAAMAGLAGATPEDYESQLSTTFLYYTPKDALKAIEDPQLATIMDRVRQFSFSQGLFGPGASSVDAIGISLPGKTLGSSDNIKLRFDPTWTKLAAENAL</sequence>
<reference evidence="6 7" key="1">
    <citation type="submission" date="2023-01" db="EMBL/GenBank/DDBJ databases">
        <title>Novel species of the genus Asticcacaulis isolated from rivers.</title>
        <authorList>
            <person name="Lu H."/>
        </authorList>
    </citation>
    <scope>NUCLEOTIDE SEQUENCE [LARGE SCALE GENOMIC DNA]</scope>
    <source>
        <strain evidence="6 7">DXS10W</strain>
    </source>
</reference>
<proteinExistence type="inferred from homology"/>
<evidence type="ECO:0000256" key="3">
    <source>
        <dbReference type="ARBA" id="ARBA00022729"/>
    </source>
</evidence>
<dbReference type="NCBIfam" id="TIGR03427">
    <property type="entry name" value="ABC_peri_uca"/>
    <property type="match status" value="1"/>
</dbReference>
<dbReference type="PANTHER" id="PTHR30024:SF47">
    <property type="entry name" value="TAURINE-BINDING PERIPLASMIC PROTEIN"/>
    <property type="match status" value="1"/>
</dbReference>
<gene>
    <name evidence="6" type="ORF">PQU94_01020</name>
</gene>
<feature type="signal peptide" evidence="4">
    <location>
        <begin position="1"/>
        <end position="22"/>
    </location>
</feature>
<evidence type="ECO:0000313" key="7">
    <source>
        <dbReference type="Proteomes" id="UP001216595"/>
    </source>
</evidence>
<evidence type="ECO:0000256" key="4">
    <source>
        <dbReference type="SAM" id="SignalP"/>
    </source>
</evidence>
<protein>
    <submittedName>
        <fullName evidence="6">Urea ABC transporter substrate-binding protein</fullName>
    </submittedName>
</protein>
<organism evidence="6 7">
    <name type="scientific">Asticcacaulis currens</name>
    <dbReference type="NCBI Taxonomy" id="2984210"/>
    <lineage>
        <taxon>Bacteria</taxon>
        <taxon>Pseudomonadati</taxon>
        <taxon>Pseudomonadota</taxon>
        <taxon>Alphaproteobacteria</taxon>
        <taxon>Caulobacterales</taxon>
        <taxon>Caulobacteraceae</taxon>
        <taxon>Asticcacaulis</taxon>
    </lineage>
</organism>
<dbReference type="SUPFAM" id="SSF53850">
    <property type="entry name" value="Periplasmic binding protein-like II"/>
    <property type="match status" value="1"/>
</dbReference>
<feature type="chain" id="PRO_5046233073" evidence="4">
    <location>
        <begin position="23"/>
        <end position="363"/>
    </location>
</feature>
<comment type="subcellular location">
    <subcellularLocation>
        <location evidence="1">Periplasm</location>
    </subcellularLocation>
</comment>
<evidence type="ECO:0000256" key="2">
    <source>
        <dbReference type="ARBA" id="ARBA00010742"/>
    </source>
</evidence>
<accession>A0ABT5I9K0</accession>
<evidence type="ECO:0000256" key="1">
    <source>
        <dbReference type="ARBA" id="ARBA00004418"/>
    </source>
</evidence>
<feature type="domain" description="SsuA/THI5-like" evidence="5">
    <location>
        <begin position="67"/>
        <end position="243"/>
    </location>
</feature>
<dbReference type="Gene3D" id="3.40.190.10">
    <property type="entry name" value="Periplasmic binding protein-like II"/>
    <property type="match status" value="2"/>
</dbReference>
<name>A0ABT5I9K0_9CAUL</name>
<dbReference type="Pfam" id="PF09084">
    <property type="entry name" value="NMT1"/>
    <property type="match status" value="1"/>
</dbReference>
<dbReference type="InterPro" id="IPR015168">
    <property type="entry name" value="SsuA/THI5"/>
</dbReference>
<dbReference type="PROSITE" id="PS51257">
    <property type="entry name" value="PROKAR_LIPOPROTEIN"/>
    <property type="match status" value="1"/>
</dbReference>
<comment type="caution">
    <text evidence="6">The sequence shown here is derived from an EMBL/GenBank/DDBJ whole genome shotgun (WGS) entry which is preliminary data.</text>
</comment>